<dbReference type="EMBL" id="VYYT01000001">
    <property type="protein sequence ID" value="KAK2780392.1"/>
    <property type="molecule type" value="Genomic_DNA"/>
</dbReference>
<protein>
    <submittedName>
        <fullName evidence="1">Uncharacterized protein</fullName>
    </submittedName>
</protein>
<dbReference type="Proteomes" id="UP001281614">
    <property type="component" value="Unassembled WGS sequence"/>
</dbReference>
<organism evidence="1 2">
    <name type="scientific">Colletotrichum kahawae</name>
    <name type="common">Coffee berry disease fungus</name>
    <dbReference type="NCBI Taxonomy" id="34407"/>
    <lineage>
        <taxon>Eukaryota</taxon>
        <taxon>Fungi</taxon>
        <taxon>Dikarya</taxon>
        <taxon>Ascomycota</taxon>
        <taxon>Pezizomycotina</taxon>
        <taxon>Sordariomycetes</taxon>
        <taxon>Hypocreomycetidae</taxon>
        <taxon>Glomerellales</taxon>
        <taxon>Glomerellaceae</taxon>
        <taxon>Colletotrichum</taxon>
        <taxon>Colletotrichum gloeosporioides species complex</taxon>
    </lineage>
</organism>
<gene>
    <name evidence="1" type="ORF">CKAH01_00336</name>
</gene>
<keyword evidence="2" id="KW-1185">Reference proteome</keyword>
<evidence type="ECO:0000313" key="1">
    <source>
        <dbReference type="EMBL" id="KAK2780392.1"/>
    </source>
</evidence>
<name>A0AAD9YUV9_COLKA</name>
<dbReference type="AlphaFoldDB" id="A0AAD9YUV9"/>
<proteinExistence type="predicted"/>
<evidence type="ECO:0000313" key="2">
    <source>
        <dbReference type="Proteomes" id="UP001281614"/>
    </source>
</evidence>
<comment type="caution">
    <text evidence="1">The sequence shown here is derived from an EMBL/GenBank/DDBJ whole genome shotgun (WGS) entry which is preliminary data.</text>
</comment>
<accession>A0AAD9YUV9</accession>
<sequence>MLPPRLRLPDDFLRRTRAATGDVSQQDPLSTNHRDSRIRITCCSLSTSQPLALRCASSDSGVSSIDCPGELLESRSRSRFNLLESSKLDAGGWKLA</sequence>
<reference evidence="1" key="1">
    <citation type="submission" date="2023-02" db="EMBL/GenBank/DDBJ databases">
        <title>Colletotrichum kahawae CIFC_Que2 genome sequencing and assembly.</title>
        <authorList>
            <person name="Baroncelli R."/>
        </authorList>
    </citation>
    <scope>NUCLEOTIDE SEQUENCE</scope>
    <source>
        <strain evidence="1">CIFC_Que2</strain>
    </source>
</reference>